<accession>A0A6V7FI52</accession>
<name>A0A6V7FI52_9XANT</name>
<dbReference type="Proteomes" id="UP000515406">
    <property type="component" value="Plasmid CFBP498_p224"/>
</dbReference>
<evidence type="ECO:0000313" key="2">
    <source>
        <dbReference type="Proteomes" id="UP000515406"/>
    </source>
</evidence>
<proteinExistence type="predicted"/>
<dbReference type="EMBL" id="LR828258">
    <property type="protein sequence ID" value="CAD0363454.1"/>
    <property type="molecule type" value="Genomic_DNA"/>
</dbReference>
<reference evidence="1 2" key="1">
    <citation type="submission" date="2020-07" db="EMBL/GenBank/DDBJ databases">
        <authorList>
            <person name="Pothier F. J."/>
        </authorList>
    </citation>
    <scope>NUCLEOTIDE SEQUENCE [LARGE SCALE GENOMIC DNA]</scope>
    <source>
        <strain evidence="1 2">CFBP 498</strain>
        <plasmid evidence="1 2">CFBP498_p224</plasmid>
    </source>
</reference>
<evidence type="ECO:0000313" key="1">
    <source>
        <dbReference type="EMBL" id="CAD0363456.1"/>
    </source>
</evidence>
<keyword evidence="2" id="KW-1185">Reference proteome</keyword>
<gene>
    <name evidence="1" type="ORF">CFBP498_48780</name>
</gene>
<dbReference type="AlphaFoldDB" id="A0A6V7FI52"/>
<keyword evidence="1" id="KW-0614">Plasmid</keyword>
<protein>
    <submittedName>
        <fullName evidence="1">Uncharacterized protein</fullName>
    </submittedName>
</protein>
<dbReference type="EMBL" id="LR828258">
    <property type="protein sequence ID" value="CAD0363456.1"/>
    <property type="molecule type" value="Genomic_DNA"/>
</dbReference>
<organism evidence="1 2">
    <name type="scientific">Xanthomonas hortorum pv. vitians</name>
    <dbReference type="NCBI Taxonomy" id="83224"/>
    <lineage>
        <taxon>Bacteria</taxon>
        <taxon>Pseudomonadati</taxon>
        <taxon>Pseudomonadota</taxon>
        <taxon>Gammaproteobacteria</taxon>
        <taxon>Lysobacterales</taxon>
        <taxon>Lysobacteraceae</taxon>
        <taxon>Xanthomonas</taxon>
    </lineage>
</organism>
<geneLocation type="plasmid" evidence="1 2">
    <name>CFBP498_p224</name>
</geneLocation>
<sequence length="93" mass="10378">MNIESFWNQAFLSCLARLPAEEAKEEADKVTDMCISHWQSKASDYSPDNASLWQEQLIGKVPMLIAEYHNKRTGNVTALRLSSSESGEAASSR</sequence>